<gene>
    <name evidence="8" type="ORF">OB919_04585</name>
</gene>
<evidence type="ECO:0000313" key="8">
    <source>
        <dbReference type="EMBL" id="MCU4751265.1"/>
    </source>
</evidence>
<feature type="region of interest" description="Disordered" evidence="6">
    <location>
        <begin position="1"/>
        <end position="24"/>
    </location>
</feature>
<dbReference type="PANTHER" id="PTHR42729:SF1">
    <property type="entry name" value="OLIGO_DIPEPTIDE TRANSPORT, PERMEASE PROTEIN (DPPC-2)"/>
    <property type="match status" value="1"/>
</dbReference>
<feature type="transmembrane region" description="Helical" evidence="5">
    <location>
        <begin position="302"/>
        <end position="319"/>
    </location>
</feature>
<evidence type="ECO:0000259" key="7">
    <source>
        <dbReference type="PROSITE" id="PS50928"/>
    </source>
</evidence>
<evidence type="ECO:0000256" key="4">
    <source>
        <dbReference type="ARBA" id="ARBA00023136"/>
    </source>
</evidence>
<dbReference type="Gene3D" id="1.10.3720.10">
    <property type="entry name" value="MetI-like"/>
    <property type="match status" value="1"/>
</dbReference>
<comment type="similarity">
    <text evidence="5">Belongs to the binding-protein-dependent transport system permease family.</text>
</comment>
<dbReference type="AlphaFoldDB" id="A0AAP2Z6E6"/>
<name>A0AAP2Z6E6_9EURY</name>
<feature type="transmembrane region" description="Helical" evidence="5">
    <location>
        <begin position="73"/>
        <end position="91"/>
    </location>
</feature>
<feature type="transmembrane region" description="Helical" evidence="5">
    <location>
        <begin position="190"/>
        <end position="210"/>
    </location>
</feature>
<dbReference type="PANTHER" id="PTHR42729">
    <property type="entry name" value="OLIGO/DIPEPTIDE TRANSPORT, PERMEASE PROTEIN (DPPC-2)"/>
    <property type="match status" value="1"/>
</dbReference>
<dbReference type="InterPro" id="IPR035906">
    <property type="entry name" value="MetI-like_sf"/>
</dbReference>
<feature type="transmembrane region" description="Helical" evidence="5">
    <location>
        <begin position="272"/>
        <end position="296"/>
    </location>
</feature>
<evidence type="ECO:0000256" key="2">
    <source>
        <dbReference type="ARBA" id="ARBA00022692"/>
    </source>
</evidence>
<keyword evidence="5" id="KW-0813">Transport</keyword>
<keyword evidence="9" id="KW-1185">Reference proteome</keyword>
<keyword evidence="4 5" id="KW-0472">Membrane</keyword>
<keyword evidence="3 5" id="KW-1133">Transmembrane helix</keyword>
<feature type="region of interest" description="Disordered" evidence="6">
    <location>
        <begin position="356"/>
        <end position="380"/>
    </location>
</feature>
<evidence type="ECO:0000313" key="9">
    <source>
        <dbReference type="Proteomes" id="UP001321047"/>
    </source>
</evidence>
<feature type="transmembrane region" description="Helical" evidence="5">
    <location>
        <begin position="154"/>
        <end position="178"/>
    </location>
</feature>
<dbReference type="Pfam" id="PF00528">
    <property type="entry name" value="BPD_transp_1"/>
    <property type="match status" value="1"/>
</dbReference>
<dbReference type="RefSeq" id="WP_342806855.1">
    <property type="nucleotide sequence ID" value="NZ_JAOPJZ010000002.1"/>
</dbReference>
<dbReference type="PROSITE" id="PS50928">
    <property type="entry name" value="ABC_TM1"/>
    <property type="match status" value="1"/>
</dbReference>
<dbReference type="EMBL" id="JAOPJZ010000002">
    <property type="protein sequence ID" value="MCU4751265.1"/>
    <property type="molecule type" value="Genomic_DNA"/>
</dbReference>
<sequence>MKRTEDDTAFDETSDGRDSEYTSRLLSDGGQTARMFDDTEVTEVTRTQQFAEVVDESIVQPTKIAWSDWRTKIGMIIISLFFFMGAVTSLHRHGYEWFNGALAAVGMPWQLGEPRAQQAPERFLRPFESWQYPLGTDMMGRDLLSGIFWATPQMIQMVIAAGVFVTVVATVIGTTAGYKRGNTETVLMTLTDIAMTIPGLPLVIVIVALIDTTNPFLLGIILSINAWAGLARSIHSQVLSLREHSYVEASRTMGVGTSGILRKDILPNLMPYIMINFTFAARGVIYASVALYFLGVLSYDGIGNWGVMMNMAYAVMGAFEVPGRMYLLLVPMAPVVIVSFGFILFSQGTDRLFNPRVRTRHEGATKSEAEDEDTIHGPVK</sequence>
<feature type="domain" description="ABC transmembrane type-1" evidence="7">
    <location>
        <begin position="155"/>
        <end position="337"/>
    </location>
</feature>
<proteinExistence type="inferred from homology"/>
<keyword evidence="2 5" id="KW-0812">Transmembrane</keyword>
<evidence type="ECO:0000256" key="1">
    <source>
        <dbReference type="ARBA" id="ARBA00004141"/>
    </source>
</evidence>
<evidence type="ECO:0000256" key="6">
    <source>
        <dbReference type="SAM" id="MobiDB-lite"/>
    </source>
</evidence>
<reference evidence="8 9" key="1">
    <citation type="submission" date="2022-09" db="EMBL/GenBank/DDBJ databases">
        <title>Enrichment on poylsaccharides allowed isolation of novel metabolic and taxonomic groups of Haloarchaea.</title>
        <authorList>
            <person name="Sorokin D.Y."/>
            <person name="Elcheninov A.G."/>
            <person name="Khizhniak T.V."/>
            <person name="Kolganova T.V."/>
            <person name="Kublanov I.V."/>
        </authorList>
    </citation>
    <scope>NUCLEOTIDE SEQUENCE [LARGE SCALE GENOMIC DNA]</scope>
    <source>
        <strain evidence="8 9">AArc-curdl1</strain>
    </source>
</reference>
<accession>A0AAP2Z6E6</accession>
<dbReference type="InterPro" id="IPR000515">
    <property type="entry name" value="MetI-like"/>
</dbReference>
<dbReference type="GO" id="GO:0055085">
    <property type="term" value="P:transmembrane transport"/>
    <property type="evidence" value="ECO:0007669"/>
    <property type="project" value="InterPro"/>
</dbReference>
<dbReference type="GO" id="GO:0005886">
    <property type="term" value="C:plasma membrane"/>
    <property type="evidence" value="ECO:0007669"/>
    <property type="project" value="UniProtKB-SubCell"/>
</dbReference>
<dbReference type="CDD" id="cd06261">
    <property type="entry name" value="TM_PBP2"/>
    <property type="match status" value="1"/>
</dbReference>
<evidence type="ECO:0000256" key="5">
    <source>
        <dbReference type="RuleBase" id="RU363032"/>
    </source>
</evidence>
<feature type="transmembrane region" description="Helical" evidence="5">
    <location>
        <begin position="326"/>
        <end position="345"/>
    </location>
</feature>
<evidence type="ECO:0000256" key="3">
    <source>
        <dbReference type="ARBA" id="ARBA00022989"/>
    </source>
</evidence>
<dbReference type="Proteomes" id="UP001321047">
    <property type="component" value="Unassembled WGS sequence"/>
</dbReference>
<protein>
    <submittedName>
        <fullName evidence="8">ABC transporter permease</fullName>
    </submittedName>
</protein>
<organism evidence="8 9">
    <name type="scientific">Natronosalvus hydrolyticus</name>
    <dbReference type="NCBI Taxonomy" id="2979988"/>
    <lineage>
        <taxon>Archaea</taxon>
        <taxon>Methanobacteriati</taxon>
        <taxon>Methanobacteriota</taxon>
        <taxon>Stenosarchaea group</taxon>
        <taxon>Halobacteria</taxon>
        <taxon>Halobacteriales</taxon>
        <taxon>Natrialbaceae</taxon>
        <taxon>Natronosalvus</taxon>
    </lineage>
</organism>
<dbReference type="SUPFAM" id="SSF161098">
    <property type="entry name" value="MetI-like"/>
    <property type="match status" value="1"/>
</dbReference>
<comment type="subcellular location">
    <subcellularLocation>
        <location evidence="5">Cell membrane</location>
        <topology evidence="5">Multi-pass membrane protein</topology>
    </subcellularLocation>
    <subcellularLocation>
        <location evidence="1">Membrane</location>
        <topology evidence="1">Multi-pass membrane protein</topology>
    </subcellularLocation>
</comment>
<comment type="caution">
    <text evidence="8">The sequence shown here is derived from an EMBL/GenBank/DDBJ whole genome shotgun (WGS) entry which is preliminary data.</text>
</comment>